<dbReference type="AlphaFoldDB" id="A0AAW1L824"/>
<keyword evidence="2" id="KW-1185">Reference proteome</keyword>
<sequence>MPPIALAKSEQSIRKKYYCATRSGETFQEKTKLLVEDSVVQQEILQQFKEEMYSSKYHIQFSDTWTQQEILQQFKEEMYSSKYHIQFSDTWTLERYSK</sequence>
<dbReference type="Proteomes" id="UP001458880">
    <property type="component" value="Unassembled WGS sequence"/>
</dbReference>
<accession>A0AAW1L824</accession>
<evidence type="ECO:0000313" key="2">
    <source>
        <dbReference type="Proteomes" id="UP001458880"/>
    </source>
</evidence>
<dbReference type="EMBL" id="JASPKY010000152">
    <property type="protein sequence ID" value="KAK9730134.1"/>
    <property type="molecule type" value="Genomic_DNA"/>
</dbReference>
<evidence type="ECO:0000313" key="1">
    <source>
        <dbReference type="EMBL" id="KAK9730134.1"/>
    </source>
</evidence>
<protein>
    <submittedName>
        <fullName evidence="1">Uncharacterized protein</fullName>
    </submittedName>
</protein>
<organism evidence="1 2">
    <name type="scientific">Popillia japonica</name>
    <name type="common">Japanese beetle</name>
    <dbReference type="NCBI Taxonomy" id="7064"/>
    <lineage>
        <taxon>Eukaryota</taxon>
        <taxon>Metazoa</taxon>
        <taxon>Ecdysozoa</taxon>
        <taxon>Arthropoda</taxon>
        <taxon>Hexapoda</taxon>
        <taxon>Insecta</taxon>
        <taxon>Pterygota</taxon>
        <taxon>Neoptera</taxon>
        <taxon>Endopterygota</taxon>
        <taxon>Coleoptera</taxon>
        <taxon>Polyphaga</taxon>
        <taxon>Scarabaeiformia</taxon>
        <taxon>Scarabaeidae</taxon>
        <taxon>Rutelinae</taxon>
        <taxon>Popillia</taxon>
    </lineage>
</organism>
<gene>
    <name evidence="1" type="ORF">QE152_g15470</name>
</gene>
<name>A0AAW1L824_POPJA</name>
<comment type="caution">
    <text evidence="1">The sequence shown here is derived from an EMBL/GenBank/DDBJ whole genome shotgun (WGS) entry which is preliminary data.</text>
</comment>
<reference evidence="1 2" key="1">
    <citation type="journal article" date="2024" name="BMC Genomics">
        <title>De novo assembly and annotation of Popillia japonica's genome with initial clues to its potential as an invasive pest.</title>
        <authorList>
            <person name="Cucini C."/>
            <person name="Boschi S."/>
            <person name="Funari R."/>
            <person name="Cardaioli E."/>
            <person name="Iannotti N."/>
            <person name="Marturano G."/>
            <person name="Paoli F."/>
            <person name="Bruttini M."/>
            <person name="Carapelli A."/>
            <person name="Frati F."/>
            <person name="Nardi F."/>
        </authorList>
    </citation>
    <scope>NUCLEOTIDE SEQUENCE [LARGE SCALE GENOMIC DNA]</scope>
    <source>
        <strain evidence="1">DMR45628</strain>
    </source>
</reference>
<proteinExistence type="predicted"/>